<evidence type="ECO:0000259" key="2">
    <source>
        <dbReference type="Pfam" id="PF09331"/>
    </source>
</evidence>
<reference evidence="3 4" key="1">
    <citation type="submission" date="2020-02" db="EMBL/GenBank/DDBJ databases">
        <authorList>
            <person name="Ma Q."/>
            <person name="Huang Y."/>
            <person name="Song X."/>
            <person name="Pei D."/>
        </authorList>
    </citation>
    <scope>NUCLEOTIDE SEQUENCE [LARGE SCALE GENOMIC DNA]</scope>
    <source>
        <strain evidence="3">Sxm20200214</strain>
        <tissue evidence="3">Leaf</tissue>
    </source>
</reference>
<proteinExistence type="predicted"/>
<gene>
    <name evidence="3" type="ORF">Bca52824_000119</name>
</gene>
<dbReference type="Pfam" id="PF09331">
    <property type="entry name" value="DUF1985"/>
    <property type="match status" value="1"/>
</dbReference>
<dbReference type="PANTHER" id="PTHR48449">
    <property type="entry name" value="DUF1985 DOMAIN-CONTAINING PROTEIN"/>
    <property type="match status" value="1"/>
</dbReference>
<dbReference type="EMBL" id="JAAMPC010000001">
    <property type="protein sequence ID" value="KAG2328939.1"/>
    <property type="molecule type" value="Genomic_DNA"/>
</dbReference>
<evidence type="ECO:0000313" key="3">
    <source>
        <dbReference type="EMBL" id="KAG2328939.1"/>
    </source>
</evidence>
<comment type="caution">
    <text evidence="3">The sequence shown here is derived from an EMBL/GenBank/DDBJ whole genome shotgun (WGS) entry which is preliminary data.</text>
</comment>
<dbReference type="Proteomes" id="UP000886595">
    <property type="component" value="Unassembled WGS sequence"/>
</dbReference>
<feature type="domain" description="DUF1985" evidence="2">
    <location>
        <begin position="87"/>
        <end position="204"/>
    </location>
</feature>
<evidence type="ECO:0000313" key="4">
    <source>
        <dbReference type="Proteomes" id="UP000886595"/>
    </source>
</evidence>
<protein>
    <recommendedName>
        <fullName evidence="2">DUF1985 domain-containing protein</fullName>
    </recommendedName>
</protein>
<accession>A0A8X7WFS2</accession>
<dbReference type="AlphaFoldDB" id="A0A8X7WFS2"/>
<feature type="region of interest" description="Disordered" evidence="1">
    <location>
        <begin position="486"/>
        <end position="526"/>
    </location>
</feature>
<feature type="compositionally biased region" description="Basic and acidic residues" evidence="1">
    <location>
        <begin position="492"/>
        <end position="519"/>
    </location>
</feature>
<dbReference type="PANTHER" id="PTHR48449:SF2">
    <property type="entry name" value="UBIQUITIN-LIKE PROTEASE FAMILY PROFILE DOMAIN-CONTAINING PROTEIN"/>
    <property type="match status" value="1"/>
</dbReference>
<organism evidence="3 4">
    <name type="scientific">Brassica carinata</name>
    <name type="common">Ethiopian mustard</name>
    <name type="synonym">Abyssinian cabbage</name>
    <dbReference type="NCBI Taxonomy" id="52824"/>
    <lineage>
        <taxon>Eukaryota</taxon>
        <taxon>Viridiplantae</taxon>
        <taxon>Streptophyta</taxon>
        <taxon>Embryophyta</taxon>
        <taxon>Tracheophyta</taxon>
        <taxon>Spermatophyta</taxon>
        <taxon>Magnoliopsida</taxon>
        <taxon>eudicotyledons</taxon>
        <taxon>Gunneridae</taxon>
        <taxon>Pentapetalae</taxon>
        <taxon>rosids</taxon>
        <taxon>malvids</taxon>
        <taxon>Brassicales</taxon>
        <taxon>Brassicaceae</taxon>
        <taxon>Brassiceae</taxon>
        <taxon>Brassica</taxon>
    </lineage>
</organism>
<sequence length="659" mass="73673">MVSSPVSDRFEDLSEADDAALPEMMFADGEEPVGVRVLTYQSSRAMNTILNALQEDEIQYIRASPFGKLVEIAEKPAFSGRFARFILSRQLKVKKLHEAWFRFAGKPIRFSLREFAIVTGLPCGELPEKGNSKRKKHTKGKPYWPELFGTVEELSVSRAVKMLRKRSVTDKVVRQKLACLAIVSSVLLPTNVKMKMLKEYAELLISLSKNTIALQGFPLALQLVIVEADEDNDSLPSKTKKQTLSPGYAPLVDKNKDAIVKSIIPQDPLRPIDESLLSYRDEVDDAKVRNLVHLISGGGATKLEVEMMRDKSKASGKKKMGKEVPSSSRCMEQSQIISVLTSLLKPEMERIDDRVTAALASVEQMSASALSYQASVVSVVEGMLKNLKDDILTSLRLSRAVPFMEQVNSACNSANMNNARTISNTPNPINTMIAPARPPTTNPFITPPRHKTVNRVVSGNLDKAQLRENNNNEVVIMNVLENLSHYSTPPKSAERCQVSDRRSQRNDSNRIRSPHKLDNNDESTTVSVNSHMNKTTEIRIPSFSLNVSQNVMSPGRIIDDEMGENVEIAVGDNDLDPNRTRNSKRLKLVPTPLLSGYQYDTAILNRSREAKLSGTNYYNNSLIREKFTKLIPILQTSWYHRLQFPIIRGVYKYILSGVG</sequence>
<evidence type="ECO:0000256" key="1">
    <source>
        <dbReference type="SAM" id="MobiDB-lite"/>
    </source>
</evidence>
<dbReference type="OrthoDB" id="1930729at2759"/>
<dbReference type="InterPro" id="IPR015410">
    <property type="entry name" value="DUF1985"/>
</dbReference>
<name>A0A8X7WFS2_BRACI</name>
<keyword evidence="4" id="KW-1185">Reference proteome</keyword>